<proteinExistence type="inferred from homology"/>
<dbReference type="Proteomes" id="UP000541558">
    <property type="component" value="Unassembled WGS sequence"/>
</dbReference>
<evidence type="ECO:0000313" key="11">
    <source>
        <dbReference type="EMBL" id="KAF5319065.1"/>
    </source>
</evidence>
<evidence type="ECO:0000259" key="9">
    <source>
        <dbReference type="PROSITE" id="PS50206"/>
    </source>
</evidence>
<dbReference type="PROSITE" id="PS00973">
    <property type="entry name" value="USP_2"/>
    <property type="match status" value="1"/>
</dbReference>
<keyword evidence="7" id="KW-0788">Thiol protease</keyword>
<dbReference type="Pfam" id="PF00443">
    <property type="entry name" value="UCH"/>
    <property type="match status" value="1"/>
</dbReference>
<reference evidence="11 12" key="1">
    <citation type="journal article" date="2020" name="ISME J.">
        <title>Uncovering the hidden diversity of litter-decomposition mechanisms in mushroom-forming fungi.</title>
        <authorList>
            <person name="Floudas D."/>
            <person name="Bentzer J."/>
            <person name="Ahren D."/>
            <person name="Johansson T."/>
            <person name="Persson P."/>
            <person name="Tunlid A."/>
        </authorList>
    </citation>
    <scope>NUCLEOTIDE SEQUENCE [LARGE SCALE GENOMIC DNA]</scope>
    <source>
        <strain evidence="11 12">CBS 175.51</strain>
    </source>
</reference>
<name>A0A8H5B9D7_9AGAR</name>
<feature type="region of interest" description="Disordered" evidence="8">
    <location>
        <begin position="159"/>
        <end position="237"/>
    </location>
</feature>
<sequence>MPGVPLLHNNTGPTSPGNRLNDGMSIHEIKAKAQEQVTKQVRGASAMSLIKAARTQLLNAKEQEAKGDLKGALSCYVKTAQLLKLVSGSTEFKQDTKGVIRKEWEGFFLGEAQDLTARSAAVEEKLKVIEKSQAREMEDDGPNVKPGGSVADRIRALQDNGLSVGPNKRFPSQVTKLPTPPMSPSRIVTTNGNGSMPSVVPPTPVSPSPHTLISASSFGPPSPSSSPSSSPQLDLSGFSQAFPSIEELDESPAFSLPSAPTGIPSDTSKSVVNKALPANSFRDYAVQIERPSSTPIPAMGSTFSSRPGSPSRSKGSSNLSPKPPLPVKNTALPRELLGYIRDYNVLIIDVRNREAFNREHIRGDAVVCVEPTVLMRGGIDADQLENAMVIGPRAEASLFENRDKFDLVAVYDQSSTTFGGDYTPLSILVRIISERAIRKMLKRMPMMLVGGLDAWKQEFGGAELVRSDPSPDVAKAFSPPTSPNPNNPFTNGMLNSLTSGNSNSSTVDSHKVWTPTPRPRPAIPSNGILNDHRPTHSLDISGHSRSPADYSASDPNAIPSISRRPAMMRNSISVTRSKSDLPSSPLVSPQINGTASSGPITYPSFTHHISPISSGSSAPAPPPLQYEMPSPPQASINPTSQLSRRRSDFVDQSQEAMSAMHSRVGQPIDYPELMSSAPVLRPPPAAASPALERHNNRQPPYQPVQYTPQGGPPKPPRINSDYPVTFWADVQIGTSGLKNLGNTCYMNAPIQCLSATVPFSRFFTDGRWKSAINFTNKLGSQGKLVQAFAKLLHEMWGGDLPYLTPIDFRRSICSLNSQYIGSDQHDSQEFLSFLLDGIHEDINRVMVSDPVTLTPEQEEELNRLPTPIASDREWRTWKARNDSLIVDFFQGQFKSRLQCLTCKKTSTTYNVFSILQLPIPHSRSSKVSIERCLDAMLNEEILEKDDAWDCPQCKTKRRASKTLSLARLPPILLIHLKRFEANGRFSDKVDTFVEYPMKSLDLTNYMPPPLPPGADKSELNGGLPMSPDDPRTQLPPYRYDLYGVTNHYGNLSSGHYTAYIASRGGWMLCDDSSVKQCDPKQVVNQKAYVLFYKRVRS</sequence>
<feature type="compositionally biased region" description="Low complexity" evidence="8">
    <location>
        <begin position="487"/>
        <end position="506"/>
    </location>
</feature>
<gene>
    <name evidence="11" type="ORF">D9611_012673</name>
</gene>
<evidence type="ECO:0000259" key="10">
    <source>
        <dbReference type="PROSITE" id="PS50235"/>
    </source>
</evidence>
<dbReference type="Gene3D" id="3.40.250.10">
    <property type="entry name" value="Rhodanese-like domain"/>
    <property type="match status" value="1"/>
</dbReference>
<evidence type="ECO:0000256" key="3">
    <source>
        <dbReference type="ARBA" id="ARBA00012759"/>
    </source>
</evidence>
<dbReference type="CDD" id="cd00158">
    <property type="entry name" value="RHOD"/>
    <property type="match status" value="1"/>
</dbReference>
<dbReference type="InterPro" id="IPR001763">
    <property type="entry name" value="Rhodanese-like_dom"/>
</dbReference>
<feature type="region of interest" description="Disordered" evidence="8">
    <location>
        <begin position="290"/>
        <end position="327"/>
    </location>
</feature>
<feature type="compositionally biased region" description="Low complexity" evidence="8">
    <location>
        <begin position="214"/>
        <end position="231"/>
    </location>
</feature>
<feature type="domain" description="USP" evidence="10">
    <location>
        <begin position="735"/>
        <end position="1095"/>
    </location>
</feature>
<dbReference type="PROSITE" id="PS50206">
    <property type="entry name" value="RHODANESE_3"/>
    <property type="match status" value="1"/>
</dbReference>
<feature type="domain" description="Rhodanese" evidence="9">
    <location>
        <begin position="341"/>
        <end position="464"/>
    </location>
</feature>
<dbReference type="PROSITE" id="PS00972">
    <property type="entry name" value="USP_1"/>
    <property type="match status" value="1"/>
</dbReference>
<dbReference type="OrthoDB" id="292964at2759"/>
<dbReference type="SUPFAM" id="SSF52821">
    <property type="entry name" value="Rhodanese/Cell cycle control phosphatase"/>
    <property type="match status" value="1"/>
</dbReference>
<dbReference type="GO" id="GO:0016579">
    <property type="term" value="P:protein deubiquitination"/>
    <property type="evidence" value="ECO:0007669"/>
    <property type="project" value="InterPro"/>
</dbReference>
<dbReference type="InterPro" id="IPR036873">
    <property type="entry name" value="Rhodanese-like_dom_sf"/>
</dbReference>
<feature type="compositionally biased region" description="Polar residues" evidence="8">
    <location>
        <begin position="186"/>
        <end position="196"/>
    </location>
</feature>
<feature type="compositionally biased region" description="Low complexity" evidence="8">
    <location>
        <begin position="609"/>
        <end position="618"/>
    </location>
</feature>
<evidence type="ECO:0000256" key="7">
    <source>
        <dbReference type="ARBA" id="ARBA00022807"/>
    </source>
</evidence>
<keyword evidence="12" id="KW-1185">Reference proteome</keyword>
<dbReference type="InterPro" id="IPR038765">
    <property type="entry name" value="Papain-like_cys_pep_sf"/>
</dbReference>
<dbReference type="PANTHER" id="PTHR21646">
    <property type="entry name" value="UBIQUITIN CARBOXYL-TERMINAL HYDROLASE"/>
    <property type="match status" value="1"/>
</dbReference>
<dbReference type="InterPro" id="IPR050185">
    <property type="entry name" value="Ub_carboxyl-term_hydrolase"/>
</dbReference>
<dbReference type="AlphaFoldDB" id="A0A8H5B9D7"/>
<evidence type="ECO:0000256" key="6">
    <source>
        <dbReference type="ARBA" id="ARBA00022801"/>
    </source>
</evidence>
<keyword evidence="6" id="KW-0378">Hydrolase</keyword>
<dbReference type="InterPro" id="IPR028889">
    <property type="entry name" value="USP"/>
</dbReference>
<keyword evidence="4" id="KW-0645">Protease</keyword>
<feature type="region of interest" description="Disordered" evidence="8">
    <location>
        <begin position="1007"/>
        <end position="1030"/>
    </location>
</feature>
<feature type="compositionally biased region" description="Pro residues" evidence="8">
    <location>
        <begin position="619"/>
        <end position="632"/>
    </location>
</feature>
<feature type="region of interest" description="Disordered" evidence="8">
    <location>
        <begin position="681"/>
        <end position="715"/>
    </location>
</feature>
<evidence type="ECO:0000256" key="8">
    <source>
        <dbReference type="SAM" id="MobiDB-lite"/>
    </source>
</evidence>
<evidence type="ECO:0000256" key="5">
    <source>
        <dbReference type="ARBA" id="ARBA00022786"/>
    </source>
</evidence>
<organism evidence="11 12">
    <name type="scientific">Ephemerocybe angulata</name>
    <dbReference type="NCBI Taxonomy" id="980116"/>
    <lineage>
        <taxon>Eukaryota</taxon>
        <taxon>Fungi</taxon>
        <taxon>Dikarya</taxon>
        <taxon>Basidiomycota</taxon>
        <taxon>Agaricomycotina</taxon>
        <taxon>Agaricomycetes</taxon>
        <taxon>Agaricomycetidae</taxon>
        <taxon>Agaricales</taxon>
        <taxon>Agaricineae</taxon>
        <taxon>Psathyrellaceae</taxon>
        <taxon>Ephemerocybe</taxon>
    </lineage>
</organism>
<comment type="caution">
    <text evidence="11">The sequence shown here is derived from an EMBL/GenBank/DDBJ whole genome shotgun (WGS) entry which is preliminary data.</text>
</comment>
<dbReference type="Gene3D" id="3.90.70.10">
    <property type="entry name" value="Cysteine proteinases"/>
    <property type="match status" value="1"/>
</dbReference>
<evidence type="ECO:0000313" key="12">
    <source>
        <dbReference type="Proteomes" id="UP000541558"/>
    </source>
</evidence>
<dbReference type="InterPro" id="IPR018200">
    <property type="entry name" value="USP_CS"/>
</dbReference>
<feature type="compositionally biased region" description="Polar residues" evidence="8">
    <location>
        <begin position="570"/>
        <end position="599"/>
    </location>
</feature>
<accession>A0A8H5B9D7</accession>
<dbReference type="EMBL" id="JAACJK010000175">
    <property type="protein sequence ID" value="KAF5319065.1"/>
    <property type="molecule type" value="Genomic_DNA"/>
</dbReference>
<evidence type="ECO:0000256" key="1">
    <source>
        <dbReference type="ARBA" id="ARBA00000707"/>
    </source>
</evidence>
<dbReference type="Pfam" id="PF00581">
    <property type="entry name" value="Rhodanese"/>
    <property type="match status" value="1"/>
</dbReference>
<dbReference type="EC" id="3.4.19.12" evidence="3"/>
<dbReference type="GO" id="GO:0006508">
    <property type="term" value="P:proteolysis"/>
    <property type="evidence" value="ECO:0007669"/>
    <property type="project" value="UniProtKB-KW"/>
</dbReference>
<keyword evidence="5" id="KW-0833">Ubl conjugation pathway</keyword>
<feature type="compositionally biased region" description="Low complexity" evidence="8">
    <location>
        <begin position="300"/>
        <end position="320"/>
    </location>
</feature>
<dbReference type="GO" id="GO:0004843">
    <property type="term" value="F:cysteine-type deubiquitinase activity"/>
    <property type="evidence" value="ECO:0007669"/>
    <property type="project" value="UniProtKB-EC"/>
</dbReference>
<dbReference type="SUPFAM" id="SSF54001">
    <property type="entry name" value="Cysteine proteinases"/>
    <property type="match status" value="1"/>
</dbReference>
<dbReference type="InterPro" id="IPR001394">
    <property type="entry name" value="Peptidase_C19_UCH"/>
</dbReference>
<dbReference type="PANTHER" id="PTHR21646:SF95">
    <property type="entry name" value="UBIQUITIN CARBOXYL-TERMINAL HYDROLASE 4-RELATED"/>
    <property type="match status" value="1"/>
</dbReference>
<comment type="similarity">
    <text evidence="2">Belongs to the peptidase C19 family.</text>
</comment>
<dbReference type="PROSITE" id="PS50235">
    <property type="entry name" value="USP_3"/>
    <property type="match status" value="1"/>
</dbReference>
<feature type="region of interest" description="Disordered" evidence="8">
    <location>
        <begin position="466"/>
        <end position="660"/>
    </location>
</feature>
<evidence type="ECO:0000256" key="4">
    <source>
        <dbReference type="ARBA" id="ARBA00022670"/>
    </source>
</evidence>
<dbReference type="CDD" id="cd02674">
    <property type="entry name" value="Peptidase_C19R"/>
    <property type="match status" value="1"/>
</dbReference>
<protein>
    <recommendedName>
        <fullName evidence="3">ubiquitinyl hydrolase 1</fullName>
        <ecNumber evidence="3">3.4.19.12</ecNumber>
    </recommendedName>
</protein>
<evidence type="ECO:0000256" key="2">
    <source>
        <dbReference type="ARBA" id="ARBA00009085"/>
    </source>
</evidence>
<feature type="compositionally biased region" description="Polar residues" evidence="8">
    <location>
        <begin position="633"/>
        <end position="642"/>
    </location>
</feature>
<comment type="catalytic activity">
    <reaction evidence="1">
        <text>Thiol-dependent hydrolysis of ester, thioester, amide, peptide and isopeptide bonds formed by the C-terminal Gly of ubiquitin (a 76-residue protein attached to proteins as an intracellular targeting signal).</text>
        <dbReference type="EC" id="3.4.19.12"/>
    </reaction>
</comment>